<protein>
    <submittedName>
        <fullName evidence="1">Uncharacterized protein</fullName>
    </submittedName>
</protein>
<evidence type="ECO:0000313" key="1">
    <source>
        <dbReference type="EMBL" id="MEI2682836.1"/>
    </source>
</evidence>
<dbReference type="EMBL" id="JBANEI010000009">
    <property type="protein sequence ID" value="MEI2682836.1"/>
    <property type="molecule type" value="Genomic_DNA"/>
</dbReference>
<accession>A0ABU8DHN5</accession>
<proteinExistence type="predicted"/>
<dbReference type="Proteomes" id="UP001306592">
    <property type="component" value="Unassembled WGS sequence"/>
</dbReference>
<name>A0ABU8DHN5_ERWAP</name>
<evidence type="ECO:0000313" key="2">
    <source>
        <dbReference type="Proteomes" id="UP001306592"/>
    </source>
</evidence>
<keyword evidence="2" id="KW-1185">Reference proteome</keyword>
<sequence>MATIKAKNLKDAEEMLYSGISKVELAYDIGSDDFFRLASQWCDRGAKISKGDDHFVVSLKSMAIPPNH</sequence>
<comment type="caution">
    <text evidence="1">The sequence shown here is derived from an EMBL/GenBank/DDBJ whole genome shotgun (WGS) entry which is preliminary data.</text>
</comment>
<gene>
    <name evidence="1" type="ORF">V8N49_14355</name>
</gene>
<dbReference type="RefSeq" id="WP_048915491.1">
    <property type="nucleotide sequence ID" value="NZ_CAKKMT010000006.1"/>
</dbReference>
<organism evidence="1 2">
    <name type="scientific">Erwinia aphidicola</name>
    <dbReference type="NCBI Taxonomy" id="68334"/>
    <lineage>
        <taxon>Bacteria</taxon>
        <taxon>Pseudomonadati</taxon>
        <taxon>Pseudomonadota</taxon>
        <taxon>Gammaproteobacteria</taxon>
        <taxon>Enterobacterales</taxon>
        <taxon>Erwiniaceae</taxon>
        <taxon>Erwinia</taxon>
    </lineage>
</organism>
<reference evidence="1 2" key="1">
    <citation type="submission" date="2024-02" db="EMBL/GenBank/DDBJ databases">
        <title>First report Erwinia aphidicola in onion in Chile.</title>
        <authorList>
            <person name="Valenzuela M."/>
            <person name="Pena M."/>
            <person name="Dutta B."/>
        </authorList>
    </citation>
    <scope>NUCLEOTIDE SEQUENCE [LARGE SCALE GENOMIC DNA]</scope>
    <source>
        <strain evidence="1 2">QCJ3A</strain>
    </source>
</reference>